<dbReference type="SUPFAM" id="SSF103473">
    <property type="entry name" value="MFS general substrate transporter"/>
    <property type="match status" value="1"/>
</dbReference>
<feature type="domain" description="Major facilitator superfamily (MFS) profile" evidence="6">
    <location>
        <begin position="1"/>
        <end position="374"/>
    </location>
</feature>
<feature type="transmembrane region" description="Helical" evidence="5">
    <location>
        <begin position="176"/>
        <end position="201"/>
    </location>
</feature>
<dbReference type="PANTHER" id="PTHR23502">
    <property type="entry name" value="MAJOR FACILITATOR SUPERFAMILY"/>
    <property type="match status" value="1"/>
</dbReference>
<evidence type="ECO:0000256" key="2">
    <source>
        <dbReference type="ARBA" id="ARBA00022692"/>
    </source>
</evidence>
<dbReference type="Pfam" id="PF07690">
    <property type="entry name" value="MFS_1"/>
    <property type="match status" value="1"/>
</dbReference>
<dbReference type="AlphaFoldDB" id="A0A6A6Q584"/>
<dbReference type="RefSeq" id="XP_033594044.1">
    <property type="nucleotide sequence ID" value="XM_033732292.1"/>
</dbReference>
<feature type="transmembrane region" description="Helical" evidence="5">
    <location>
        <begin position="12"/>
        <end position="31"/>
    </location>
</feature>
<evidence type="ECO:0000256" key="5">
    <source>
        <dbReference type="SAM" id="Phobius"/>
    </source>
</evidence>
<dbReference type="PANTHER" id="PTHR23502:SF47">
    <property type="entry name" value="MAJOR FACILITATOR SUPERFAMILY (MFS) PROFILE DOMAIN-CONTAINING PROTEIN-RELATED"/>
    <property type="match status" value="1"/>
</dbReference>
<dbReference type="EMBL" id="MU001631">
    <property type="protein sequence ID" value="KAF2487475.1"/>
    <property type="molecule type" value="Genomic_DNA"/>
</dbReference>
<feature type="transmembrane region" description="Helical" evidence="5">
    <location>
        <begin position="43"/>
        <end position="60"/>
    </location>
</feature>
<dbReference type="GO" id="GO:0005886">
    <property type="term" value="C:plasma membrane"/>
    <property type="evidence" value="ECO:0007669"/>
    <property type="project" value="TreeGrafter"/>
</dbReference>
<dbReference type="Gene3D" id="1.20.1250.20">
    <property type="entry name" value="MFS general substrate transporter like domains"/>
    <property type="match status" value="1"/>
</dbReference>
<evidence type="ECO:0000256" key="3">
    <source>
        <dbReference type="ARBA" id="ARBA00022989"/>
    </source>
</evidence>
<feature type="transmembrane region" description="Helical" evidence="5">
    <location>
        <begin position="213"/>
        <end position="233"/>
    </location>
</feature>
<sequence>MSEALGRTRPLMVGFLLFIIFQIPVGVATNLETIFLGRFLEGAFGSAPLAIVAGTLVDIFDTIPRGVATMAYMAGIFAGPAMGNIVGEYTVQNPALGWRWTAWFTMIIAAVGFVPAVFTVPETHNPTLLRRRAARQRLETKNWALHSKMEEEPIQLKSLAVKYGLKPIRMVIHEPILFIMTLYVSLVYGILYLTFVAYPFSFEVVRRIEPGPASLPFLAIFIGVVLGAAGMAWEMRAIFAPKLAKAKIPIPEQRLPVTIVGSFILPIGLFWFAWTSSASINPWPQIVSGVFIGTGIVLIFFSTIIYLVDVYLFDANSALAVNSLFRSAVSAAFPLFGAIMYERLGVPWATSIVAFACVALIPAPILFYIYGKRIRSWSKYAYYFG</sequence>
<feature type="transmembrane region" description="Helical" evidence="5">
    <location>
        <begin position="347"/>
        <end position="370"/>
    </location>
</feature>
<feature type="transmembrane region" description="Helical" evidence="5">
    <location>
        <begin position="67"/>
        <end position="86"/>
    </location>
</feature>
<feature type="transmembrane region" description="Helical" evidence="5">
    <location>
        <begin position="254"/>
        <end position="274"/>
    </location>
</feature>
<keyword evidence="2 5" id="KW-0812">Transmembrane</keyword>
<protein>
    <submittedName>
        <fullName evidence="7">Major facilitator superfamily domain-containing protein</fullName>
    </submittedName>
</protein>
<dbReference type="GeneID" id="54473294"/>
<dbReference type="Proteomes" id="UP000799767">
    <property type="component" value="Unassembled WGS sequence"/>
</dbReference>
<evidence type="ECO:0000256" key="1">
    <source>
        <dbReference type="ARBA" id="ARBA00004141"/>
    </source>
</evidence>
<evidence type="ECO:0000259" key="6">
    <source>
        <dbReference type="PROSITE" id="PS50850"/>
    </source>
</evidence>
<organism evidence="7 8">
    <name type="scientific">Neohortaea acidophila</name>
    <dbReference type="NCBI Taxonomy" id="245834"/>
    <lineage>
        <taxon>Eukaryota</taxon>
        <taxon>Fungi</taxon>
        <taxon>Dikarya</taxon>
        <taxon>Ascomycota</taxon>
        <taxon>Pezizomycotina</taxon>
        <taxon>Dothideomycetes</taxon>
        <taxon>Dothideomycetidae</taxon>
        <taxon>Mycosphaerellales</taxon>
        <taxon>Teratosphaeriaceae</taxon>
        <taxon>Neohortaea</taxon>
    </lineage>
</organism>
<keyword evidence="8" id="KW-1185">Reference proteome</keyword>
<evidence type="ECO:0000313" key="7">
    <source>
        <dbReference type="EMBL" id="KAF2487475.1"/>
    </source>
</evidence>
<dbReference type="PROSITE" id="PS50850">
    <property type="entry name" value="MFS"/>
    <property type="match status" value="1"/>
</dbReference>
<keyword evidence="4 5" id="KW-0472">Membrane</keyword>
<dbReference type="GO" id="GO:0022857">
    <property type="term" value="F:transmembrane transporter activity"/>
    <property type="evidence" value="ECO:0007669"/>
    <property type="project" value="InterPro"/>
</dbReference>
<feature type="transmembrane region" description="Helical" evidence="5">
    <location>
        <begin position="286"/>
        <end position="312"/>
    </location>
</feature>
<evidence type="ECO:0000313" key="8">
    <source>
        <dbReference type="Proteomes" id="UP000799767"/>
    </source>
</evidence>
<dbReference type="InterPro" id="IPR020846">
    <property type="entry name" value="MFS_dom"/>
</dbReference>
<comment type="subcellular location">
    <subcellularLocation>
        <location evidence="1">Membrane</location>
        <topology evidence="1">Multi-pass membrane protein</topology>
    </subcellularLocation>
</comment>
<feature type="transmembrane region" description="Helical" evidence="5">
    <location>
        <begin position="98"/>
        <end position="121"/>
    </location>
</feature>
<dbReference type="OrthoDB" id="446368at2759"/>
<gene>
    <name evidence="7" type="ORF">BDY17DRAFT_289030</name>
</gene>
<dbReference type="InterPro" id="IPR036259">
    <property type="entry name" value="MFS_trans_sf"/>
</dbReference>
<reference evidence="7" key="1">
    <citation type="journal article" date="2020" name="Stud. Mycol.">
        <title>101 Dothideomycetes genomes: a test case for predicting lifestyles and emergence of pathogens.</title>
        <authorList>
            <person name="Haridas S."/>
            <person name="Albert R."/>
            <person name="Binder M."/>
            <person name="Bloem J."/>
            <person name="Labutti K."/>
            <person name="Salamov A."/>
            <person name="Andreopoulos B."/>
            <person name="Baker S."/>
            <person name="Barry K."/>
            <person name="Bills G."/>
            <person name="Bluhm B."/>
            <person name="Cannon C."/>
            <person name="Castanera R."/>
            <person name="Culley D."/>
            <person name="Daum C."/>
            <person name="Ezra D."/>
            <person name="Gonzalez J."/>
            <person name="Henrissat B."/>
            <person name="Kuo A."/>
            <person name="Liang C."/>
            <person name="Lipzen A."/>
            <person name="Lutzoni F."/>
            <person name="Magnuson J."/>
            <person name="Mondo S."/>
            <person name="Nolan M."/>
            <person name="Ohm R."/>
            <person name="Pangilinan J."/>
            <person name="Park H.-J."/>
            <person name="Ramirez L."/>
            <person name="Alfaro M."/>
            <person name="Sun H."/>
            <person name="Tritt A."/>
            <person name="Yoshinaga Y."/>
            <person name="Zwiers L.-H."/>
            <person name="Turgeon B."/>
            <person name="Goodwin S."/>
            <person name="Spatafora J."/>
            <person name="Crous P."/>
            <person name="Grigoriev I."/>
        </authorList>
    </citation>
    <scope>NUCLEOTIDE SEQUENCE</scope>
    <source>
        <strain evidence="7">CBS 113389</strain>
    </source>
</reference>
<proteinExistence type="predicted"/>
<keyword evidence="3 5" id="KW-1133">Transmembrane helix</keyword>
<name>A0A6A6Q584_9PEZI</name>
<accession>A0A6A6Q584</accession>
<evidence type="ECO:0000256" key="4">
    <source>
        <dbReference type="ARBA" id="ARBA00023136"/>
    </source>
</evidence>
<dbReference type="InterPro" id="IPR011701">
    <property type="entry name" value="MFS"/>
</dbReference>